<feature type="non-terminal residue" evidence="1">
    <location>
        <position position="1"/>
    </location>
</feature>
<protein>
    <submittedName>
        <fullName evidence="1">(rape) hypothetical protein</fullName>
    </submittedName>
</protein>
<gene>
    <name evidence="1" type="ORF">DARMORV10_C09P57570.1</name>
</gene>
<reference evidence="1" key="1">
    <citation type="submission" date="2021-01" db="EMBL/GenBank/DDBJ databases">
        <authorList>
            <consortium name="Genoscope - CEA"/>
            <person name="William W."/>
        </authorList>
    </citation>
    <scope>NUCLEOTIDE SEQUENCE</scope>
</reference>
<accession>A0A816J6Q7</accession>
<evidence type="ECO:0000313" key="1">
    <source>
        <dbReference type="EMBL" id="CAF1779127.1"/>
    </source>
</evidence>
<dbReference type="AlphaFoldDB" id="A0A816J6Q7"/>
<name>A0A816J6Q7_BRANA</name>
<sequence length="68" mass="7748">PTIGEPNRGSIRSVEPRKDPFLNQVSYICTTDPLAFNCLQFGPTSCRFPRLLFNYGLHFKQCNITLTL</sequence>
<dbReference type="EMBL" id="HG994373">
    <property type="protein sequence ID" value="CAF1779127.1"/>
    <property type="molecule type" value="Genomic_DNA"/>
</dbReference>
<proteinExistence type="predicted"/>
<organism evidence="1">
    <name type="scientific">Brassica napus</name>
    <name type="common">Rape</name>
    <dbReference type="NCBI Taxonomy" id="3708"/>
    <lineage>
        <taxon>Eukaryota</taxon>
        <taxon>Viridiplantae</taxon>
        <taxon>Streptophyta</taxon>
        <taxon>Embryophyta</taxon>
        <taxon>Tracheophyta</taxon>
        <taxon>Spermatophyta</taxon>
        <taxon>Magnoliopsida</taxon>
        <taxon>eudicotyledons</taxon>
        <taxon>Gunneridae</taxon>
        <taxon>Pentapetalae</taxon>
        <taxon>rosids</taxon>
        <taxon>malvids</taxon>
        <taxon>Brassicales</taxon>
        <taxon>Brassicaceae</taxon>
        <taxon>Brassiceae</taxon>
        <taxon>Brassica</taxon>
    </lineage>
</organism>
<dbReference type="Proteomes" id="UP001295469">
    <property type="component" value="Chromosome C09"/>
</dbReference>